<keyword evidence="4" id="KW-0744">Spermatogenesis</keyword>
<feature type="coiled-coil region" evidence="5">
    <location>
        <begin position="872"/>
        <end position="899"/>
    </location>
</feature>
<feature type="compositionally biased region" description="Basic and acidic residues" evidence="6">
    <location>
        <begin position="383"/>
        <end position="411"/>
    </location>
</feature>
<keyword evidence="9" id="KW-1185">Reference proteome</keyword>
<feature type="compositionally biased region" description="Low complexity" evidence="6">
    <location>
        <begin position="745"/>
        <end position="754"/>
    </location>
</feature>
<dbReference type="InterPro" id="IPR035437">
    <property type="entry name" value="SNase_OB-fold_sf"/>
</dbReference>
<feature type="compositionally biased region" description="Polar residues" evidence="6">
    <location>
        <begin position="201"/>
        <end position="215"/>
    </location>
</feature>
<accession>E2AA01</accession>
<feature type="region of interest" description="Disordered" evidence="6">
    <location>
        <begin position="735"/>
        <end position="767"/>
    </location>
</feature>
<reference evidence="8 9" key="1">
    <citation type="journal article" date="2010" name="Science">
        <title>Genomic comparison of the ants Camponotus floridanus and Harpegnathos saltator.</title>
        <authorList>
            <person name="Bonasio R."/>
            <person name="Zhang G."/>
            <person name="Ye C."/>
            <person name="Mutti N.S."/>
            <person name="Fang X."/>
            <person name="Qin N."/>
            <person name="Donahue G."/>
            <person name="Yang P."/>
            <person name="Li Q."/>
            <person name="Li C."/>
            <person name="Zhang P."/>
            <person name="Huang Z."/>
            <person name="Berger S.L."/>
            <person name="Reinberg D."/>
            <person name="Wang J."/>
            <person name="Liebig J."/>
        </authorList>
    </citation>
    <scope>NUCLEOTIDE SEQUENCE [LARGE SCALE GENOMIC DNA]</scope>
    <source>
        <strain evidence="9">C129</strain>
    </source>
</reference>
<sequence length="1992" mass="226966">MPINSAKLDEVRKILLSLLLARPGSTSVAVLDQDYYEVEGERIPWRKFGFADLVDFLSSMPEHFVIEWYNGGHHVRGIASEKTKHVSSLVSRQKLPPKSKYIPPRFRQSNVNNRFPNRLPQMQRARVRVTAEQLSYIVAYVRNKPKGISMRNVILMLQKRWPHITVSMYDMREQLRELSHFLYLDCDMIYPKSSVNDVSRNVKNHPQSSTSQNVPRSPARETVCVGGEEGSDFSEELDDEGIFVPSNYVSNNYPKQSQTSGRIAASFPRSMNNEQNAMLNHNDDVDDDNYLNDLPEIASLIDNRTKSRLDQLIRKHPEGIWCADLPEQYFKEYNVHLNYKELGFMSVRDYVSYLTNIFYMTQENLTGDFLLYTADNRPIVPDQDSRTESTDKRSSSCEQYDEHNGVRRQYDNDDNAPIPADVSPTITKIFAPEDTMNYNDSVDQISVTDLQSTGNFLEVYIVEIFHPTFFWIHLRENRKDFDKLMGNLHNYYQRNKDKYTIPKIALKKGLNCACIYAGKWHRGIIKSVKPDFRVTIMFYDYGTLKTYASEDVYYLHKQFCYLPAQAIPCGLYNVRPCVGDRWKKSVIDQLVDRISETLLALTIISVDPSNNSMMVILTDTSEEEDVHINDWLINEKLARCGKMVRMCDNFSYLHYTTCNNINVPSPTSVPIAHDKMSESDIESDIENVDETRQDQSIPCKKTHTLFNVKSENNVTNENKTFESNLKALLQKLRDNNSLNAESSDTKSQSTNSSTNERPNGPGEFAPFEKLRTLNVTSNSNPSISTSKSNHDFKDDIRQIDSDMKANSHDDNEKHCALNVDFTLRDSDNEDNNEKDFGTFRSLYGGHGMMEPFDWKVIQEKNELLRETNAASHNNLNALIKEYKNNVTEDESESHDLNNLEKKSPLNPYFFNLTRREEEYYLPERNFNYGFKNVSQSVARLRSRMEIQNDQYTTVLVPRRILDILCGNYDDTQVQSEDTSNSAINPAKTNGVASPVKMTPQSQVINENNEAYGTRTEIENRDFATDDVKSNASNMINNEDKNETTRINNKKMFECNTDSSSECSTPGNPRYKVLLDQMKRMQMNSMHSNTSMDLSSKRDSPSSDQVPWSSYSHSNSTTSSTMISSDDEQHSDVRNQSSMRFIKLCNLSKLSTSSSDFSLDCNSKETKCLLSSDDSVSSFSTNDSKQNHSVEIDSIASTVDNSEHSNATVERPRNLKNMLELVLKNMENASSDVELDSDDLSNQESVASDKKESELVDELVVDRVKCKSPNNDVNVLEETLVPPVLNDCDIESDESEWDGDAVDMASIMKYVVNNLNQLPTYCFAEESLMSDSRCCKATSTEELHEVPLVSSKQTHPCGFEQHTVRPPPGFAPLDKKPSLSSTSTISSSDTYSFGNTPNVRTPSYGNEATNPFLNDQQLHDNVISNDAAKQIFTPIWSENMQLFIKLTEILYDLLGRSPLNRSIFENHMSIQHHLNKFLRNFEETLAPDSDRSTIGTSSASLKKETSSKVDSVEKMPVNSNAESFVNQNLAGMSNLSLNPFDDDKLSQTHNMFSAYGSNGYTFGWHQSDRFSPHIQVTPISPSPATPTPMFANYGPAANVFLPNPDQGNENPSATKPISSTVPNADICNNNHNSSAFNFSANNEFAKVIKETNPFKFSMINNMQMPEKQNEWMANNCDTNATSYQSVKNLNDQSSKMETVNVNAGSKGFPTTADHVNVNGVDYTPKIVYEAGPVMYNVQKKEADVKRNSDFKNDANVPSREHCNKELSSQSVNDGLYLKHDSYHIDEAYVSRLPTDYTSQNSPPIINESIYHQQNKVNERVLSSQAWKKVEIPERWMNSHFPNDTSLQNHNSVKNATLIFHSEGEGWILTQEFVQIFTHFKTCSYMISMLETMHIKATFKQVQRSDYPVQFLQLDHYPLHAIRDSNMRIESIHLISLQSALSLLHKLKIVTREEIDNAFKKNEFVRGSVLPDMWMIIVIYRDLKRRIEQCNLLI</sequence>
<dbReference type="InParanoid" id="E2AA01"/>
<dbReference type="Gene3D" id="2.40.50.90">
    <property type="match status" value="1"/>
</dbReference>
<feature type="region of interest" description="Disordered" evidence="6">
    <location>
        <begin position="774"/>
        <end position="793"/>
    </location>
</feature>
<keyword evidence="5" id="KW-0175">Coiled coil</keyword>
<evidence type="ECO:0000313" key="8">
    <source>
        <dbReference type="EMBL" id="EFN69730.1"/>
    </source>
</evidence>
<feature type="compositionally biased region" description="Low complexity" evidence="6">
    <location>
        <begin position="1108"/>
        <end position="1123"/>
    </location>
</feature>
<proteinExistence type="predicted"/>
<keyword evidence="4" id="KW-0221">Differentiation</keyword>
<dbReference type="Pfam" id="PF12872">
    <property type="entry name" value="OST-HTH"/>
    <property type="match status" value="2"/>
</dbReference>
<evidence type="ECO:0000256" key="2">
    <source>
        <dbReference type="ARBA" id="ARBA00022490"/>
    </source>
</evidence>
<dbReference type="OrthoDB" id="341421at2759"/>
<evidence type="ECO:0000256" key="1">
    <source>
        <dbReference type="ARBA" id="ARBA00004496"/>
    </source>
</evidence>
<feature type="compositionally biased region" description="Low complexity" evidence="6">
    <location>
        <begin position="774"/>
        <end position="787"/>
    </location>
</feature>
<dbReference type="PANTHER" id="PTHR22948">
    <property type="entry name" value="TUDOR DOMAIN CONTAINING PROTEIN"/>
    <property type="match status" value="1"/>
</dbReference>
<dbReference type="GO" id="GO:0030154">
    <property type="term" value="P:cell differentiation"/>
    <property type="evidence" value="ECO:0007669"/>
    <property type="project" value="UniProtKB-ARBA"/>
</dbReference>
<dbReference type="SUPFAM" id="SSF63748">
    <property type="entry name" value="Tudor/PWWP/MBT"/>
    <property type="match status" value="1"/>
</dbReference>
<organism evidence="9">
    <name type="scientific">Camponotus floridanus</name>
    <name type="common">Florida carpenter ant</name>
    <dbReference type="NCBI Taxonomy" id="104421"/>
    <lineage>
        <taxon>Eukaryota</taxon>
        <taxon>Metazoa</taxon>
        <taxon>Ecdysozoa</taxon>
        <taxon>Arthropoda</taxon>
        <taxon>Hexapoda</taxon>
        <taxon>Insecta</taxon>
        <taxon>Pterygota</taxon>
        <taxon>Neoptera</taxon>
        <taxon>Endopterygota</taxon>
        <taxon>Hymenoptera</taxon>
        <taxon>Apocrita</taxon>
        <taxon>Aculeata</taxon>
        <taxon>Formicoidea</taxon>
        <taxon>Formicidae</taxon>
        <taxon>Formicinae</taxon>
        <taxon>Camponotus</taxon>
    </lineage>
</organism>
<gene>
    <name evidence="8" type="ORF">EAG_10051</name>
</gene>
<evidence type="ECO:0000259" key="7">
    <source>
        <dbReference type="PROSITE" id="PS51644"/>
    </source>
</evidence>
<evidence type="ECO:0000256" key="4">
    <source>
        <dbReference type="ARBA" id="ARBA00022871"/>
    </source>
</evidence>
<dbReference type="GO" id="GO:0005737">
    <property type="term" value="C:cytoplasm"/>
    <property type="evidence" value="ECO:0007669"/>
    <property type="project" value="UniProtKB-SubCell"/>
</dbReference>
<dbReference type="InterPro" id="IPR002999">
    <property type="entry name" value="Tudor"/>
</dbReference>
<feature type="region of interest" description="Disordered" evidence="6">
    <location>
        <begin position="1487"/>
        <end position="1509"/>
    </location>
</feature>
<dbReference type="EMBL" id="GL437990">
    <property type="protein sequence ID" value="EFN69730.1"/>
    <property type="molecule type" value="Genomic_DNA"/>
</dbReference>
<dbReference type="Gene3D" id="2.30.30.140">
    <property type="match status" value="1"/>
</dbReference>
<feature type="region of interest" description="Disordered" evidence="6">
    <location>
        <begin position="380"/>
        <end position="417"/>
    </location>
</feature>
<feature type="region of interest" description="Disordered" evidence="6">
    <location>
        <begin position="973"/>
        <end position="994"/>
    </location>
</feature>
<evidence type="ECO:0000256" key="5">
    <source>
        <dbReference type="SAM" id="Coils"/>
    </source>
</evidence>
<keyword evidence="2" id="KW-0963">Cytoplasm</keyword>
<dbReference type="Pfam" id="PF00567">
    <property type="entry name" value="TUDOR"/>
    <property type="match status" value="1"/>
</dbReference>
<dbReference type="PROSITE" id="PS51644">
    <property type="entry name" value="HTH_OST"/>
    <property type="match status" value="2"/>
</dbReference>
<dbReference type="CDD" id="cd08824">
    <property type="entry name" value="LOTUS"/>
    <property type="match status" value="1"/>
</dbReference>
<feature type="region of interest" description="Disordered" evidence="6">
    <location>
        <begin position="1748"/>
        <end position="1767"/>
    </location>
</feature>
<dbReference type="InterPro" id="IPR041966">
    <property type="entry name" value="LOTUS-like"/>
</dbReference>
<dbReference type="CDD" id="cd09972">
    <property type="entry name" value="LOTUS_TDRD_OSKAR"/>
    <property type="match status" value="1"/>
</dbReference>
<feature type="region of interest" description="Disordered" evidence="6">
    <location>
        <begin position="201"/>
        <end position="233"/>
    </location>
</feature>
<dbReference type="Proteomes" id="UP000000311">
    <property type="component" value="Unassembled WGS sequence"/>
</dbReference>
<feature type="region of interest" description="Disordered" evidence="6">
    <location>
        <begin position="1364"/>
        <end position="1395"/>
    </location>
</feature>
<feature type="domain" description="HTH OST-type" evidence="7">
    <location>
        <begin position="301"/>
        <end position="375"/>
    </location>
</feature>
<dbReference type="PANTHER" id="PTHR22948:SF76">
    <property type="entry name" value="FI20010P1-RELATED"/>
    <property type="match status" value="1"/>
</dbReference>
<dbReference type="InterPro" id="IPR050621">
    <property type="entry name" value="Tudor_domain_containing"/>
</dbReference>
<feature type="compositionally biased region" description="Polar residues" evidence="6">
    <location>
        <begin position="973"/>
        <end position="991"/>
    </location>
</feature>
<feature type="compositionally biased region" description="Low complexity" evidence="6">
    <location>
        <begin position="1377"/>
        <end position="1391"/>
    </location>
</feature>
<feature type="domain" description="HTH OST-type" evidence="7">
    <location>
        <begin position="7"/>
        <end position="80"/>
    </location>
</feature>
<feature type="region of interest" description="Disordered" evidence="6">
    <location>
        <begin position="1231"/>
        <end position="1250"/>
    </location>
</feature>
<keyword evidence="3" id="KW-0677">Repeat</keyword>
<evidence type="ECO:0000313" key="9">
    <source>
        <dbReference type="Proteomes" id="UP000000311"/>
    </source>
</evidence>
<comment type="subcellular location">
    <subcellularLocation>
        <location evidence="1">Cytoplasm</location>
    </subcellularLocation>
</comment>
<evidence type="ECO:0000256" key="3">
    <source>
        <dbReference type="ARBA" id="ARBA00022737"/>
    </source>
</evidence>
<feature type="compositionally biased region" description="Basic and acidic residues" evidence="6">
    <location>
        <begin position="1500"/>
        <end position="1509"/>
    </location>
</feature>
<protein>
    <submittedName>
        <fullName evidence="8">Tudor domain-containing protein 5</fullName>
    </submittedName>
</protein>
<feature type="compositionally biased region" description="Basic and acidic residues" evidence="6">
    <location>
        <begin position="1748"/>
        <end position="1763"/>
    </location>
</feature>
<dbReference type="InterPro" id="IPR025605">
    <property type="entry name" value="OST-HTH/LOTUS_dom"/>
</dbReference>
<dbReference type="STRING" id="104421.E2AA01"/>
<dbReference type="Gene3D" id="3.30.420.610">
    <property type="entry name" value="LOTUS domain-like"/>
    <property type="match status" value="2"/>
</dbReference>
<name>E2AA01_CAMFO</name>
<evidence type="ECO:0000256" key="6">
    <source>
        <dbReference type="SAM" id="MobiDB-lite"/>
    </source>
</evidence>
<feature type="region of interest" description="Disordered" evidence="6">
    <location>
        <begin position="1085"/>
        <end position="1132"/>
    </location>
</feature>
<dbReference type="GO" id="GO:0007283">
    <property type="term" value="P:spermatogenesis"/>
    <property type="evidence" value="ECO:0007669"/>
    <property type="project" value="UniProtKB-KW"/>
</dbReference>